<evidence type="ECO:0000313" key="2">
    <source>
        <dbReference type="Proteomes" id="UP000481643"/>
    </source>
</evidence>
<dbReference type="InterPro" id="IPR036866">
    <property type="entry name" value="RibonucZ/Hydroxyglut_hydro"/>
</dbReference>
<gene>
    <name evidence="1" type="ORF">F9L08_06145</name>
</gene>
<dbReference type="Gene3D" id="3.60.15.10">
    <property type="entry name" value="Ribonuclease Z/Hydroxyacylglutathione hydrolase-like"/>
    <property type="match status" value="1"/>
</dbReference>
<name>A0A6L3YVV0_9HYPH</name>
<evidence type="ECO:0008006" key="3">
    <source>
        <dbReference type="Google" id="ProtNLM"/>
    </source>
</evidence>
<evidence type="ECO:0000313" key="1">
    <source>
        <dbReference type="EMBL" id="KAB2688519.1"/>
    </source>
</evidence>
<comment type="caution">
    <text evidence="1">The sequence shown here is derived from an EMBL/GenBank/DDBJ whole genome shotgun (WGS) entry which is preliminary data.</text>
</comment>
<reference evidence="1 2" key="1">
    <citation type="submission" date="2019-09" db="EMBL/GenBank/DDBJ databases">
        <title>Taxonomic organization of the family Brucellaceae based on a phylogenomic approach.</title>
        <authorList>
            <person name="Leclercq S."/>
            <person name="Cloeckaert A."/>
            <person name="Zygmunt M.S."/>
        </authorList>
    </citation>
    <scope>NUCLEOTIDE SEQUENCE [LARGE SCALE GENOMIC DNA]</scope>
    <source>
        <strain evidence="1 2">WS1830</strain>
    </source>
</reference>
<dbReference type="EMBL" id="WBVX01000004">
    <property type="protein sequence ID" value="KAB2688519.1"/>
    <property type="molecule type" value="Genomic_DNA"/>
</dbReference>
<proteinExistence type="predicted"/>
<sequence>MIYYAGDTVYGDGRILRQIRQRLRRPDVALIPIGAYAPR</sequence>
<organism evidence="1 2">
    <name type="scientific">Brucella tritici</name>
    <dbReference type="NCBI Taxonomy" id="94626"/>
    <lineage>
        <taxon>Bacteria</taxon>
        <taxon>Pseudomonadati</taxon>
        <taxon>Pseudomonadota</taxon>
        <taxon>Alphaproteobacteria</taxon>
        <taxon>Hyphomicrobiales</taxon>
        <taxon>Brucellaceae</taxon>
        <taxon>Brucella/Ochrobactrum group</taxon>
        <taxon>Brucella</taxon>
    </lineage>
</organism>
<dbReference type="Proteomes" id="UP000481643">
    <property type="component" value="Unassembled WGS sequence"/>
</dbReference>
<accession>A0A6L3YVV0</accession>
<protein>
    <recommendedName>
        <fullName evidence="3">Metallophosphoesterase</fullName>
    </recommendedName>
</protein>
<dbReference type="AlphaFoldDB" id="A0A6L3YVV0"/>